<proteinExistence type="predicted"/>
<protein>
    <submittedName>
        <fullName evidence="1">Small GTPase-binding protein</fullName>
    </submittedName>
</protein>
<evidence type="ECO:0000313" key="2">
    <source>
        <dbReference type="Proteomes" id="UP000790709"/>
    </source>
</evidence>
<dbReference type="Proteomes" id="UP000790709">
    <property type="component" value="Unassembled WGS sequence"/>
</dbReference>
<name>A0ACB8BRZ3_9AGAM</name>
<accession>A0ACB8BRZ3</accession>
<comment type="caution">
    <text evidence="1">The sequence shown here is derived from an EMBL/GenBank/DDBJ whole genome shotgun (WGS) entry which is preliminary data.</text>
</comment>
<reference evidence="1" key="1">
    <citation type="journal article" date="2021" name="New Phytol.">
        <title>Evolutionary innovations through gain and loss of genes in the ectomycorrhizal Boletales.</title>
        <authorList>
            <person name="Wu G."/>
            <person name="Miyauchi S."/>
            <person name="Morin E."/>
            <person name="Kuo A."/>
            <person name="Drula E."/>
            <person name="Varga T."/>
            <person name="Kohler A."/>
            <person name="Feng B."/>
            <person name="Cao Y."/>
            <person name="Lipzen A."/>
            <person name="Daum C."/>
            <person name="Hundley H."/>
            <person name="Pangilinan J."/>
            <person name="Johnson J."/>
            <person name="Barry K."/>
            <person name="LaButti K."/>
            <person name="Ng V."/>
            <person name="Ahrendt S."/>
            <person name="Min B."/>
            <person name="Choi I.G."/>
            <person name="Park H."/>
            <person name="Plett J.M."/>
            <person name="Magnuson J."/>
            <person name="Spatafora J.W."/>
            <person name="Nagy L.G."/>
            <person name="Henrissat B."/>
            <person name="Grigoriev I.V."/>
            <person name="Yang Z.L."/>
            <person name="Xu J."/>
            <person name="Martin F.M."/>
        </authorList>
    </citation>
    <scope>NUCLEOTIDE SEQUENCE</scope>
    <source>
        <strain evidence="1">KUC20120723A-06</strain>
    </source>
</reference>
<dbReference type="EMBL" id="MU266349">
    <property type="protein sequence ID" value="KAH7928735.1"/>
    <property type="molecule type" value="Genomic_DNA"/>
</dbReference>
<gene>
    <name evidence="1" type="ORF">BV22DRAFT_1126252</name>
</gene>
<evidence type="ECO:0000313" key="1">
    <source>
        <dbReference type="EMBL" id="KAH7928735.1"/>
    </source>
</evidence>
<keyword evidence="2" id="KW-1185">Reference proteome</keyword>
<organism evidence="1 2">
    <name type="scientific">Leucogyrophana mollusca</name>
    <dbReference type="NCBI Taxonomy" id="85980"/>
    <lineage>
        <taxon>Eukaryota</taxon>
        <taxon>Fungi</taxon>
        <taxon>Dikarya</taxon>
        <taxon>Basidiomycota</taxon>
        <taxon>Agaricomycotina</taxon>
        <taxon>Agaricomycetes</taxon>
        <taxon>Agaricomycetidae</taxon>
        <taxon>Boletales</taxon>
        <taxon>Boletales incertae sedis</taxon>
        <taxon>Leucogyrophana</taxon>
    </lineage>
</organism>
<sequence>MSEARRKLVIVGDDACGKTCLLIGFSKGTFLEVKIPSVLENLGADVEVDGKRVNQALRDTAGHNHARLRLLSYPDAHVVLICFAVDSTDSLESVQDMWIFEAAHFCAGVPVVLVGCKTDLRRDPHMIEELRQTGQRSGTPEQGMAVASKIGARLYLECSARTGEGVREVLQCAARAALLGRPRLGEKIGRCVVL</sequence>